<evidence type="ECO:0000313" key="2">
    <source>
        <dbReference type="EMBL" id="MBO4161225.1"/>
    </source>
</evidence>
<feature type="domain" description="Schlafen group 3-like DNA/RNA helicase" evidence="1">
    <location>
        <begin position="24"/>
        <end position="56"/>
    </location>
</feature>
<evidence type="ECO:0000313" key="3">
    <source>
        <dbReference type="Proteomes" id="UP000671399"/>
    </source>
</evidence>
<evidence type="ECO:0000259" key="1">
    <source>
        <dbReference type="Pfam" id="PF09848"/>
    </source>
</evidence>
<dbReference type="Proteomes" id="UP000671399">
    <property type="component" value="Unassembled WGS sequence"/>
</dbReference>
<protein>
    <submittedName>
        <fullName evidence="2">DUF2075 domain-containing protein</fullName>
    </submittedName>
</protein>
<dbReference type="InterPro" id="IPR018647">
    <property type="entry name" value="SLFN_3-like_DNA/RNA_helicase"/>
</dbReference>
<reference evidence="2 3" key="1">
    <citation type="submission" date="2021-03" db="EMBL/GenBank/DDBJ databases">
        <authorList>
            <person name="Lee D.-H."/>
        </authorList>
    </citation>
    <scope>NUCLEOTIDE SEQUENCE [LARGE SCALE GENOMIC DNA]</scope>
    <source>
        <strain evidence="2 3">MMS20-R2-23</strain>
    </source>
</reference>
<sequence length="136" mass="14873">MLLWEDLVLRGVTCRCSRPFRNSAAMSDEVADRLTRNTYRVLMTRGMRGVLLSSTDPETQAFLAARMHAGAWSFTGSGGWGLTTGGPCSWRYPDRLGRPFGHWHTVTATRCGAGLGRRVSGGNRMPKEARVLGSGV</sequence>
<dbReference type="EMBL" id="JAGFWR010000004">
    <property type="protein sequence ID" value="MBO4161225.1"/>
    <property type="molecule type" value="Genomic_DNA"/>
</dbReference>
<comment type="caution">
    <text evidence="2">The sequence shown here is derived from an EMBL/GenBank/DDBJ whole genome shotgun (WGS) entry which is preliminary data.</text>
</comment>
<gene>
    <name evidence="2" type="ORF">JQN83_10420</name>
</gene>
<dbReference type="Pfam" id="PF09848">
    <property type="entry name" value="SLFN-g3_helicase"/>
    <property type="match status" value="1"/>
</dbReference>
<proteinExistence type="predicted"/>
<organism evidence="2 3">
    <name type="scientific">Micromonospora antibiotica</name>
    <dbReference type="NCBI Taxonomy" id="2807623"/>
    <lineage>
        <taxon>Bacteria</taxon>
        <taxon>Bacillati</taxon>
        <taxon>Actinomycetota</taxon>
        <taxon>Actinomycetes</taxon>
        <taxon>Micromonosporales</taxon>
        <taxon>Micromonosporaceae</taxon>
        <taxon>Micromonospora</taxon>
    </lineage>
</organism>
<keyword evidence="3" id="KW-1185">Reference proteome</keyword>
<accession>A0ABS3V6K1</accession>
<name>A0ABS3V6K1_9ACTN</name>